<dbReference type="Proteomes" id="UP000249390">
    <property type="component" value="Unassembled WGS sequence"/>
</dbReference>
<organism evidence="1 2">
    <name type="scientific">Cuscuta australis</name>
    <dbReference type="NCBI Taxonomy" id="267555"/>
    <lineage>
        <taxon>Eukaryota</taxon>
        <taxon>Viridiplantae</taxon>
        <taxon>Streptophyta</taxon>
        <taxon>Embryophyta</taxon>
        <taxon>Tracheophyta</taxon>
        <taxon>Spermatophyta</taxon>
        <taxon>Magnoliopsida</taxon>
        <taxon>eudicotyledons</taxon>
        <taxon>Gunneridae</taxon>
        <taxon>Pentapetalae</taxon>
        <taxon>asterids</taxon>
        <taxon>lamiids</taxon>
        <taxon>Solanales</taxon>
        <taxon>Convolvulaceae</taxon>
        <taxon>Cuscuteae</taxon>
        <taxon>Cuscuta</taxon>
        <taxon>Cuscuta subgen. Grammica</taxon>
        <taxon>Cuscuta sect. Cleistogrammica</taxon>
    </lineage>
</organism>
<proteinExistence type="predicted"/>
<protein>
    <submittedName>
        <fullName evidence="1">Uncharacterized protein</fullName>
    </submittedName>
</protein>
<dbReference type="AlphaFoldDB" id="A0A328DD46"/>
<comment type="caution">
    <text evidence="1">The sequence shown here is derived from an EMBL/GenBank/DDBJ whole genome shotgun (WGS) entry which is preliminary data.</text>
</comment>
<accession>A0A328DD46</accession>
<dbReference type="EMBL" id="NQVE01000152">
    <property type="protein sequence ID" value="RAL43782.1"/>
    <property type="molecule type" value="Genomic_DNA"/>
</dbReference>
<keyword evidence="2" id="KW-1185">Reference proteome</keyword>
<evidence type="ECO:0000313" key="2">
    <source>
        <dbReference type="Proteomes" id="UP000249390"/>
    </source>
</evidence>
<evidence type="ECO:0000313" key="1">
    <source>
        <dbReference type="EMBL" id="RAL43782.1"/>
    </source>
</evidence>
<reference evidence="1 2" key="1">
    <citation type="submission" date="2018-06" db="EMBL/GenBank/DDBJ databases">
        <title>The Genome of Cuscuta australis (Dodder) Provides Insight into the Evolution of Plant Parasitism.</title>
        <authorList>
            <person name="Liu H."/>
        </authorList>
    </citation>
    <scope>NUCLEOTIDE SEQUENCE [LARGE SCALE GENOMIC DNA]</scope>
    <source>
        <strain evidence="2">cv. Yunnan</strain>
        <tissue evidence="1">Vines</tissue>
    </source>
</reference>
<name>A0A328DD46_9ASTE</name>
<sequence>MKFYSKSSAHIYVGLLDKCELNYTNLLEVVWCLPTNLQVCIKFVLLLLLLFFLSSSDGVPEVITIFGEAPIADYTHGFQQERCFTLLAAERAAHRGHIILSGRH</sequence>
<gene>
    <name evidence="1" type="ORF">DM860_014283</name>
</gene>